<feature type="transmembrane region" description="Helical" evidence="2">
    <location>
        <begin position="193"/>
        <end position="216"/>
    </location>
</feature>
<dbReference type="OrthoDB" id="28755at2759"/>
<feature type="transmembrane region" description="Helical" evidence="2">
    <location>
        <begin position="120"/>
        <end position="140"/>
    </location>
</feature>
<feature type="transmembrane region" description="Helical" evidence="2">
    <location>
        <begin position="61"/>
        <end position="81"/>
    </location>
</feature>
<dbReference type="PANTHER" id="PTHR11328">
    <property type="entry name" value="MAJOR FACILITATOR SUPERFAMILY DOMAIN-CONTAINING PROTEIN"/>
    <property type="match status" value="1"/>
</dbReference>
<dbReference type="STRING" id="461836.A0A0L0D9Y0"/>
<dbReference type="GO" id="GO:0015293">
    <property type="term" value="F:symporter activity"/>
    <property type="evidence" value="ECO:0007669"/>
    <property type="project" value="InterPro"/>
</dbReference>
<dbReference type="GO" id="GO:0008643">
    <property type="term" value="P:carbohydrate transport"/>
    <property type="evidence" value="ECO:0007669"/>
    <property type="project" value="InterPro"/>
</dbReference>
<gene>
    <name evidence="3" type="ORF">AMSG_04308</name>
</gene>
<dbReference type="PANTHER" id="PTHR11328:SF24">
    <property type="entry name" value="MAJOR FACILITATOR SUPERFAMILY (MFS) PROFILE DOMAIN-CONTAINING PROTEIN"/>
    <property type="match status" value="1"/>
</dbReference>
<proteinExistence type="inferred from homology"/>
<dbReference type="eggNOG" id="ENOG502SA2N">
    <property type="taxonomic scope" value="Eukaryota"/>
</dbReference>
<evidence type="ECO:0000313" key="4">
    <source>
        <dbReference type="Proteomes" id="UP000054408"/>
    </source>
</evidence>
<keyword evidence="2" id="KW-0812">Transmembrane</keyword>
<dbReference type="EMBL" id="GL349449">
    <property type="protein sequence ID" value="KNC48078.1"/>
    <property type="molecule type" value="Genomic_DNA"/>
</dbReference>
<sequence>MSLQAAEASPLLVSNTKATNKTLALYVLPSFAFAASLNFLNTYQFRYYSDEYHVPLRNLNIAFLGLQLVLFVGIPVLGWITDVTQTRFGRRRPFIALFGPLLMAILFLGMYPMITSSVTILTVWFATTYALECLVTLLFLSPYQALGIELTLDSAERNRLFGATQTLYQLGVIVSTAVPEALASTVASRRKVYMLFGGASGILGCVTMLTLAFSVSEASCFVMEKRTPLIPGLIRTLANPAFGILLATITLLNCQPYFLVLLPYWVKYSLQLDSFWQAAIMTTYMTGAFVFIPFWTWLAGRIGKKRTYLLSMAVAVVAFSALLLVHSGDKIGAAIAAFAAGATGLSLNSYNFLFQSILADLIEYDALLTGYRREAQYANMVQLFNALTSVMSVSLPLFIMDAVGFKADVVQPERVQTTITLLLGPGCALFVALAAGVFTFYPITSRVHAAIRAGLDAHAAGKPADDPVTGTVVLPPAATANPVPEATAWFLDHFFRFELRWALLPIPQPYALLKLVVGWIVLSSAVTAGSVAWIVTDVNKYLEAGAFVGMVAVALLIFNLCRIGPALDFASAPIPVGVIVAHTGSG</sequence>
<feature type="transmembrane region" description="Helical" evidence="2">
    <location>
        <begin position="331"/>
        <end position="354"/>
    </location>
</feature>
<dbReference type="GeneID" id="25563860"/>
<accession>A0A0L0D9Y0</accession>
<dbReference type="RefSeq" id="XP_013759093.1">
    <property type="nucleotide sequence ID" value="XM_013903639.1"/>
</dbReference>
<feature type="transmembrane region" description="Helical" evidence="2">
    <location>
        <begin position="237"/>
        <end position="262"/>
    </location>
</feature>
<dbReference type="Pfam" id="PF13347">
    <property type="entry name" value="MFS_2"/>
    <property type="match status" value="1"/>
</dbReference>
<evidence type="ECO:0000313" key="3">
    <source>
        <dbReference type="EMBL" id="KNC48078.1"/>
    </source>
</evidence>
<feature type="transmembrane region" description="Helical" evidence="2">
    <location>
        <begin position="375"/>
        <end position="399"/>
    </location>
</feature>
<dbReference type="Proteomes" id="UP000054408">
    <property type="component" value="Unassembled WGS sequence"/>
</dbReference>
<feature type="transmembrane region" description="Helical" evidence="2">
    <location>
        <begin position="93"/>
        <end position="114"/>
    </location>
</feature>
<protein>
    <submittedName>
        <fullName evidence="3">Uncharacterized protein</fullName>
    </submittedName>
</protein>
<keyword evidence="2" id="KW-1133">Transmembrane helix</keyword>
<dbReference type="Gene3D" id="1.20.1250.20">
    <property type="entry name" value="MFS general substrate transporter like domains"/>
    <property type="match status" value="2"/>
</dbReference>
<feature type="transmembrane region" description="Helical" evidence="2">
    <location>
        <begin position="419"/>
        <end position="443"/>
    </location>
</feature>
<comment type="similarity">
    <text evidence="1">Belongs to the major facilitator superfamily.</text>
</comment>
<keyword evidence="4" id="KW-1185">Reference proteome</keyword>
<feature type="transmembrane region" description="Helical" evidence="2">
    <location>
        <begin position="541"/>
        <end position="561"/>
    </location>
</feature>
<dbReference type="InterPro" id="IPR039672">
    <property type="entry name" value="MFS_2"/>
</dbReference>
<dbReference type="SUPFAM" id="SSF103473">
    <property type="entry name" value="MFS general substrate transporter"/>
    <property type="match status" value="1"/>
</dbReference>
<dbReference type="GO" id="GO:0005886">
    <property type="term" value="C:plasma membrane"/>
    <property type="evidence" value="ECO:0007669"/>
    <property type="project" value="TreeGrafter"/>
</dbReference>
<organism evidence="3 4">
    <name type="scientific">Thecamonas trahens ATCC 50062</name>
    <dbReference type="NCBI Taxonomy" id="461836"/>
    <lineage>
        <taxon>Eukaryota</taxon>
        <taxon>Apusozoa</taxon>
        <taxon>Apusomonadida</taxon>
        <taxon>Apusomonadidae</taxon>
        <taxon>Thecamonas</taxon>
    </lineage>
</organism>
<dbReference type="InterPro" id="IPR036259">
    <property type="entry name" value="MFS_trans_sf"/>
</dbReference>
<evidence type="ECO:0000256" key="1">
    <source>
        <dbReference type="ARBA" id="ARBA00008335"/>
    </source>
</evidence>
<keyword evidence="2" id="KW-0472">Membrane</keyword>
<feature type="transmembrane region" description="Helical" evidence="2">
    <location>
        <begin position="510"/>
        <end position="535"/>
    </location>
</feature>
<feature type="transmembrane region" description="Helical" evidence="2">
    <location>
        <begin position="23"/>
        <end position="41"/>
    </location>
</feature>
<feature type="transmembrane region" description="Helical" evidence="2">
    <location>
        <begin position="167"/>
        <end position="187"/>
    </location>
</feature>
<evidence type="ECO:0000256" key="2">
    <source>
        <dbReference type="SAM" id="Phobius"/>
    </source>
</evidence>
<reference evidence="3 4" key="1">
    <citation type="submission" date="2010-05" db="EMBL/GenBank/DDBJ databases">
        <title>The Genome Sequence of Thecamonas trahens ATCC 50062.</title>
        <authorList>
            <consortium name="The Broad Institute Genome Sequencing Platform"/>
            <person name="Russ C."/>
            <person name="Cuomo C."/>
            <person name="Shea T."/>
            <person name="Young S.K."/>
            <person name="Zeng Q."/>
            <person name="Koehrsen M."/>
            <person name="Haas B."/>
            <person name="Borodovsky M."/>
            <person name="Guigo R."/>
            <person name="Alvarado L."/>
            <person name="Berlin A."/>
            <person name="Bochicchio J."/>
            <person name="Borenstein D."/>
            <person name="Chapman S."/>
            <person name="Chen Z."/>
            <person name="Freedman E."/>
            <person name="Gellesch M."/>
            <person name="Goldberg J."/>
            <person name="Griggs A."/>
            <person name="Gujja S."/>
            <person name="Heilman E."/>
            <person name="Heiman D."/>
            <person name="Hepburn T."/>
            <person name="Howarth C."/>
            <person name="Jen D."/>
            <person name="Larson L."/>
            <person name="Mehta T."/>
            <person name="Park D."/>
            <person name="Pearson M."/>
            <person name="Roberts A."/>
            <person name="Saif S."/>
            <person name="Shenoy N."/>
            <person name="Sisk P."/>
            <person name="Stolte C."/>
            <person name="Sykes S."/>
            <person name="Thomson T."/>
            <person name="Walk T."/>
            <person name="White J."/>
            <person name="Yandava C."/>
            <person name="Burger G."/>
            <person name="Gray M.W."/>
            <person name="Holland P.W.H."/>
            <person name="King N."/>
            <person name="Lang F.B.F."/>
            <person name="Roger A.J."/>
            <person name="Ruiz-Trillo I."/>
            <person name="Lander E."/>
            <person name="Nusbaum C."/>
        </authorList>
    </citation>
    <scope>NUCLEOTIDE SEQUENCE [LARGE SCALE GENOMIC DNA]</scope>
    <source>
        <strain evidence="3 4">ATCC 50062</strain>
    </source>
</reference>
<name>A0A0L0D9Y0_THETB</name>
<feature type="transmembrane region" description="Helical" evidence="2">
    <location>
        <begin position="307"/>
        <end position="325"/>
    </location>
</feature>
<dbReference type="AlphaFoldDB" id="A0A0L0D9Y0"/>
<feature type="transmembrane region" description="Helical" evidence="2">
    <location>
        <begin position="274"/>
        <end position="295"/>
    </location>
</feature>